<dbReference type="InterPro" id="IPR032675">
    <property type="entry name" value="LRR_dom_sf"/>
</dbReference>
<dbReference type="SUPFAM" id="SSF52058">
    <property type="entry name" value="L domain-like"/>
    <property type="match status" value="1"/>
</dbReference>
<keyword evidence="3" id="KW-0732">Signal</keyword>
<gene>
    <name evidence="4" type="primary">LUCB_2</name>
    <name evidence="4" type="ORF">GWK47_031234</name>
</gene>
<sequence length="372" mass="41572">MAWRCVLVVVVAAAMGLASSPPAPEALLLKAKSLPCPPEANILPCTCHASTPYGMTLDCSLINTNDDLHRVFDTTFPFKNFQKFIIKHDPGSLDNKLTEITKDTFHKITFVNVIIQGTQIQSIDENVFSYSHETLRQLDLRNNKINDFPFESMVSYTELDTLLLDHNELPKLEKFSSASLVTLSIGNNPNLLFTFDVLENIPKLENLNMEGIGLRQIPQHMFINLTSIFTINFNDNDLTKLEEYTLDPPNTSVGRLLLANNRIYTMLPDALTGCQPDAIIDLANNDVTELTQNIWQPLLDQVLGGGNVYMTGNPLKCGCDMDWMFLNTSTTVSADVYPPILTDYTTCFDGTQVRFLDVCIFEKHCGSNSCVN</sequence>
<dbReference type="OrthoDB" id="676979at2759"/>
<dbReference type="InterPro" id="IPR001611">
    <property type="entry name" value="Leu-rich_rpt"/>
</dbReference>
<dbReference type="AlphaFoldDB" id="A0A8J4YL58"/>
<dbReference type="PROSITE" id="PS51450">
    <property type="entry name" value="LRR"/>
    <property type="match status" value="1"/>
</dbReference>
<organism evidence="4 5">
    <name type="scientific">Chionoecetes opilio</name>
    <name type="common">Atlantic snow crab</name>
    <name type="synonym">Cancer opilio</name>
    <dbReference type="NCBI Taxonomy" id="41210"/>
    <lineage>
        <taxon>Eukaryota</taxon>
        <taxon>Metazoa</taxon>
        <taxon>Ecdysozoa</taxon>
        <taxon>Arthropoda</taxon>
        <taxon>Crustacea</taxon>
        <taxon>Multicrustacea</taxon>
        <taxon>Malacostraca</taxon>
        <taxon>Eumalacostraca</taxon>
        <taxon>Eucarida</taxon>
        <taxon>Decapoda</taxon>
        <taxon>Pleocyemata</taxon>
        <taxon>Brachyura</taxon>
        <taxon>Eubrachyura</taxon>
        <taxon>Majoidea</taxon>
        <taxon>Majidae</taxon>
        <taxon>Chionoecetes</taxon>
    </lineage>
</organism>
<reference evidence="4" key="1">
    <citation type="submission" date="2020-07" db="EMBL/GenBank/DDBJ databases">
        <title>The High-quality genome of the commercially important snow crab, Chionoecetes opilio.</title>
        <authorList>
            <person name="Jeong J.-H."/>
            <person name="Ryu S."/>
        </authorList>
    </citation>
    <scope>NUCLEOTIDE SEQUENCE</scope>
    <source>
        <strain evidence="4">MADBK_172401_WGS</strain>
        <tissue evidence="4">Digestive gland</tissue>
    </source>
</reference>
<evidence type="ECO:0000256" key="3">
    <source>
        <dbReference type="SAM" id="SignalP"/>
    </source>
</evidence>
<dbReference type="Gene3D" id="3.80.10.10">
    <property type="entry name" value="Ribonuclease Inhibitor"/>
    <property type="match status" value="2"/>
</dbReference>
<evidence type="ECO:0000313" key="4">
    <source>
        <dbReference type="EMBL" id="KAG0729028.1"/>
    </source>
</evidence>
<feature type="signal peptide" evidence="3">
    <location>
        <begin position="1"/>
        <end position="18"/>
    </location>
</feature>
<evidence type="ECO:0000256" key="1">
    <source>
        <dbReference type="ARBA" id="ARBA00022614"/>
    </source>
</evidence>
<protein>
    <submittedName>
        <fullName evidence="4">Oplophorus-luciferin 2-monooxygenase non-catalytic subunit</fullName>
    </submittedName>
</protein>
<comment type="caution">
    <text evidence="4">The sequence shown here is derived from an EMBL/GenBank/DDBJ whole genome shotgun (WGS) entry which is preliminary data.</text>
</comment>
<dbReference type="EMBL" id="JACEEZ010001592">
    <property type="protein sequence ID" value="KAG0729028.1"/>
    <property type="molecule type" value="Genomic_DNA"/>
</dbReference>
<evidence type="ECO:0000256" key="2">
    <source>
        <dbReference type="ARBA" id="ARBA00022737"/>
    </source>
</evidence>
<feature type="chain" id="PRO_5035252452" evidence="3">
    <location>
        <begin position="19"/>
        <end position="372"/>
    </location>
</feature>
<accession>A0A8J4YL58</accession>
<keyword evidence="5" id="KW-1185">Reference proteome</keyword>
<dbReference type="PANTHER" id="PTHR24366:SF96">
    <property type="entry name" value="LEUCINE RICH REPEAT CONTAINING 53"/>
    <property type="match status" value="1"/>
</dbReference>
<dbReference type="Proteomes" id="UP000770661">
    <property type="component" value="Unassembled WGS sequence"/>
</dbReference>
<evidence type="ECO:0000313" key="5">
    <source>
        <dbReference type="Proteomes" id="UP000770661"/>
    </source>
</evidence>
<keyword evidence="2" id="KW-0677">Repeat</keyword>
<name>A0A8J4YL58_CHIOP</name>
<dbReference type="PANTHER" id="PTHR24366">
    <property type="entry name" value="IG(IMMUNOGLOBULIN) AND LRR(LEUCINE RICH REPEAT) DOMAINS"/>
    <property type="match status" value="1"/>
</dbReference>
<proteinExistence type="predicted"/>
<dbReference type="Pfam" id="PF13855">
    <property type="entry name" value="LRR_8"/>
    <property type="match status" value="1"/>
</dbReference>
<keyword evidence="1" id="KW-0433">Leucine-rich repeat</keyword>